<evidence type="ECO:0000256" key="6">
    <source>
        <dbReference type="ARBA" id="ARBA00022840"/>
    </source>
</evidence>
<reference evidence="9 10" key="1">
    <citation type="submission" date="2022-06" db="EMBL/GenBank/DDBJ databases">
        <title>Isolation of gut microbiota from human fecal samples.</title>
        <authorList>
            <person name="Pamer E.G."/>
            <person name="Barat B."/>
            <person name="Waligurski E."/>
            <person name="Medina S."/>
            <person name="Paddock L."/>
            <person name="Mostad J."/>
        </authorList>
    </citation>
    <scope>NUCLEOTIDE SEQUENCE [LARGE SCALE GENOMIC DNA]</scope>
    <source>
        <strain evidence="9 10">DFI.9.90</strain>
    </source>
</reference>
<comment type="caution">
    <text evidence="9">The sequence shown here is derived from an EMBL/GenBank/DDBJ whole genome shotgun (WGS) entry which is preliminary data.</text>
</comment>
<dbReference type="InterPro" id="IPR004562">
    <property type="entry name" value="LipoylTrfase_LipoateP_Ligase"/>
</dbReference>
<dbReference type="InterPro" id="IPR045864">
    <property type="entry name" value="aa-tRNA-synth_II/BPL/LPL"/>
</dbReference>
<evidence type="ECO:0000313" key="10">
    <source>
        <dbReference type="Proteomes" id="UP001205919"/>
    </source>
</evidence>
<keyword evidence="6" id="KW-0067">ATP-binding</keyword>
<evidence type="ECO:0000256" key="3">
    <source>
        <dbReference type="ARBA" id="ARBA00012367"/>
    </source>
</evidence>
<dbReference type="PANTHER" id="PTHR12561">
    <property type="entry name" value="LIPOATE-PROTEIN LIGASE"/>
    <property type="match status" value="1"/>
</dbReference>
<name>A0AAW5K5H5_9BACT</name>
<evidence type="ECO:0000256" key="2">
    <source>
        <dbReference type="ARBA" id="ARBA00005124"/>
    </source>
</evidence>
<dbReference type="PANTHER" id="PTHR12561:SF3">
    <property type="entry name" value="LIPOYLTRANSFERASE 1, MITOCHONDRIAL"/>
    <property type="match status" value="1"/>
</dbReference>
<dbReference type="GO" id="GO:0017118">
    <property type="term" value="F:lipoyltransferase activity"/>
    <property type="evidence" value="ECO:0007669"/>
    <property type="project" value="TreeGrafter"/>
</dbReference>
<dbReference type="SUPFAM" id="SSF82649">
    <property type="entry name" value="SufE/NifU"/>
    <property type="match status" value="1"/>
</dbReference>
<comment type="pathway">
    <text evidence="1">Protein modification; protein lipoylation via exogenous pathway; protein N(6)-(lipoyl)lysine from lipoate: step 2/2.</text>
</comment>
<evidence type="ECO:0000259" key="8">
    <source>
        <dbReference type="PROSITE" id="PS51733"/>
    </source>
</evidence>
<evidence type="ECO:0000256" key="4">
    <source>
        <dbReference type="ARBA" id="ARBA00022598"/>
    </source>
</evidence>
<dbReference type="Gene3D" id="3.30.930.10">
    <property type="entry name" value="Bira Bifunctional Protein, Domain 2"/>
    <property type="match status" value="1"/>
</dbReference>
<dbReference type="AlphaFoldDB" id="A0AAW5K5H5"/>
<dbReference type="GO" id="GO:0016979">
    <property type="term" value="F:lipoate-protein ligase activity"/>
    <property type="evidence" value="ECO:0007669"/>
    <property type="project" value="UniProtKB-EC"/>
</dbReference>
<comment type="pathway">
    <text evidence="2">Protein modification; protein lipoylation via exogenous pathway; protein N(6)-(lipoyl)lysine from lipoate: step 1/2.</text>
</comment>
<dbReference type="EC" id="6.3.1.20" evidence="3"/>
<keyword evidence="4 9" id="KW-0436">Ligase</keyword>
<dbReference type="Gene3D" id="3.30.390.50">
    <property type="entry name" value="CO dehydrogenase flavoprotein, C-terminal domain"/>
    <property type="match status" value="1"/>
</dbReference>
<dbReference type="RefSeq" id="WP_256181535.1">
    <property type="nucleotide sequence ID" value="NZ_DBEWVB010000252.1"/>
</dbReference>
<dbReference type="Pfam" id="PF21948">
    <property type="entry name" value="LplA-B_cat"/>
    <property type="match status" value="1"/>
</dbReference>
<sequence length="330" mass="36153">MINRAVFVIADGAVPYRNQAVEEYLMRTVEAGSCVLYLWQNQRTVVIGRNQNGRAECRVELLEKDGGYLARRLSGGGAVFHDLGNLNFSFIAADPDYSVARQQGVILAAVRSLGLSAELSGRNDITVGGRKFSGNAFMSSGERHCHHGTLLISADTSDMAKYLNVDKDKLESKGVRSVRSRVVNLSELDGGITVETMTSALRGAFGGEYGVEPETVDVSDLDEALLDSMTRKFASPEWRLEAEPDFVFRRKRRFAWGGAELCLTVSEGNVTAARLFTDALDPDFSETVEKTLTGAAFTTDSLRGALIGTNCREERERMLLDISSLLMEAE</sequence>
<dbReference type="InterPro" id="IPR004143">
    <property type="entry name" value="BPL_LPL_catalytic"/>
</dbReference>
<gene>
    <name evidence="9" type="ORF">NE630_03645</name>
</gene>
<dbReference type="Pfam" id="PF10437">
    <property type="entry name" value="Lip_prot_lig_C"/>
    <property type="match status" value="1"/>
</dbReference>
<dbReference type="NCBIfam" id="TIGR00545">
    <property type="entry name" value="lipoyltrans"/>
    <property type="match status" value="1"/>
</dbReference>
<feature type="domain" description="BPL/LPL catalytic" evidence="8">
    <location>
        <begin position="30"/>
        <end position="213"/>
    </location>
</feature>
<dbReference type="CDD" id="cd16443">
    <property type="entry name" value="LplA"/>
    <property type="match status" value="1"/>
</dbReference>
<dbReference type="SUPFAM" id="SSF55681">
    <property type="entry name" value="Class II aaRS and biotin synthetases"/>
    <property type="match status" value="1"/>
</dbReference>
<dbReference type="EMBL" id="JANFYT010000006">
    <property type="protein sequence ID" value="MCQ4813517.1"/>
    <property type="molecule type" value="Genomic_DNA"/>
</dbReference>
<dbReference type="GO" id="GO:0005737">
    <property type="term" value="C:cytoplasm"/>
    <property type="evidence" value="ECO:0007669"/>
    <property type="project" value="TreeGrafter"/>
</dbReference>
<evidence type="ECO:0000313" key="9">
    <source>
        <dbReference type="EMBL" id="MCQ4813517.1"/>
    </source>
</evidence>
<evidence type="ECO:0000256" key="7">
    <source>
        <dbReference type="ARBA" id="ARBA00048037"/>
    </source>
</evidence>
<proteinExistence type="predicted"/>
<evidence type="ECO:0000256" key="1">
    <source>
        <dbReference type="ARBA" id="ARBA00005085"/>
    </source>
</evidence>
<keyword evidence="10" id="KW-1185">Reference proteome</keyword>
<dbReference type="GO" id="GO:0005524">
    <property type="term" value="F:ATP binding"/>
    <property type="evidence" value="ECO:0007669"/>
    <property type="project" value="UniProtKB-KW"/>
</dbReference>
<keyword evidence="5" id="KW-0547">Nucleotide-binding</keyword>
<comment type="catalytic activity">
    <reaction evidence="7">
        <text>L-lysyl-[lipoyl-carrier protein] + (R)-lipoate + ATP = N(6)-[(R)-lipoyl]-L-lysyl-[lipoyl-carrier protein] + AMP + diphosphate + H(+)</text>
        <dbReference type="Rhea" id="RHEA:49288"/>
        <dbReference type="Rhea" id="RHEA-COMP:10500"/>
        <dbReference type="Rhea" id="RHEA-COMP:10502"/>
        <dbReference type="ChEBI" id="CHEBI:15378"/>
        <dbReference type="ChEBI" id="CHEBI:29969"/>
        <dbReference type="ChEBI" id="CHEBI:30616"/>
        <dbReference type="ChEBI" id="CHEBI:33019"/>
        <dbReference type="ChEBI" id="CHEBI:83088"/>
        <dbReference type="ChEBI" id="CHEBI:83099"/>
        <dbReference type="ChEBI" id="CHEBI:456215"/>
        <dbReference type="EC" id="6.3.1.20"/>
    </reaction>
</comment>
<dbReference type="GO" id="GO:0009249">
    <property type="term" value="P:protein lipoylation"/>
    <property type="evidence" value="ECO:0007669"/>
    <property type="project" value="InterPro"/>
</dbReference>
<protein>
    <recommendedName>
        <fullName evidence="3">lipoate--protein ligase</fullName>
        <ecNumber evidence="3">6.3.1.20</ecNumber>
    </recommendedName>
</protein>
<evidence type="ECO:0000256" key="5">
    <source>
        <dbReference type="ARBA" id="ARBA00022741"/>
    </source>
</evidence>
<dbReference type="Proteomes" id="UP001205919">
    <property type="component" value="Unassembled WGS sequence"/>
</dbReference>
<accession>A0AAW5K5H5</accession>
<dbReference type="InterPro" id="IPR019491">
    <property type="entry name" value="Lipoate_protein_ligase_C"/>
</dbReference>
<organism evidence="9 10">
    <name type="scientific">Cloacibacillus evryensis</name>
    <dbReference type="NCBI Taxonomy" id="508460"/>
    <lineage>
        <taxon>Bacteria</taxon>
        <taxon>Thermotogati</taxon>
        <taxon>Synergistota</taxon>
        <taxon>Synergistia</taxon>
        <taxon>Synergistales</taxon>
        <taxon>Synergistaceae</taxon>
        <taxon>Cloacibacillus</taxon>
    </lineage>
</organism>
<dbReference type="PROSITE" id="PS51733">
    <property type="entry name" value="BPL_LPL_CATALYTIC"/>
    <property type="match status" value="1"/>
</dbReference>